<sequence>MDSRDIRRHWTNWATTYGSALRATTKTWTAKALEIDALSRRLRSVVGDSGGGKILEMGCGNGINCVELAKFFPNLSFDGVDFVPEMVTAAIENARSADVEDRVRFFVGDAIGAGNLPELQPSYDVVFTDRCLINLDAIELQKQAISILASKVKPGGYLLMIENSLTSYAKQNRCREALGLAARKPADFNLFFDEDEILLHVTAAGLELVDVEDFSSLHDLMLYVLVPAINGGAVDYDHPLVQAATTLSRELAAEATGTFGSYGQNRLFVCRRLT</sequence>
<dbReference type="PANTHER" id="PTHR43464">
    <property type="entry name" value="METHYLTRANSFERASE"/>
    <property type="match status" value="1"/>
</dbReference>
<dbReference type="GO" id="GO:0008168">
    <property type="term" value="F:methyltransferase activity"/>
    <property type="evidence" value="ECO:0007669"/>
    <property type="project" value="UniProtKB-KW"/>
</dbReference>
<dbReference type="AlphaFoldDB" id="A0A6I3KLZ1"/>
<gene>
    <name evidence="2" type="ORF">GIW81_13695</name>
</gene>
<dbReference type="RefSeq" id="WP_154739940.1">
    <property type="nucleotide sequence ID" value="NZ_WMBQ01000002.1"/>
</dbReference>
<organism evidence="2 3">
    <name type="scientific">Hyphomicrobium album</name>
    <dbReference type="NCBI Taxonomy" id="2665159"/>
    <lineage>
        <taxon>Bacteria</taxon>
        <taxon>Pseudomonadati</taxon>
        <taxon>Pseudomonadota</taxon>
        <taxon>Alphaproteobacteria</taxon>
        <taxon>Hyphomicrobiales</taxon>
        <taxon>Hyphomicrobiaceae</taxon>
        <taxon>Hyphomicrobium</taxon>
    </lineage>
</organism>
<dbReference type="EMBL" id="WMBQ01000002">
    <property type="protein sequence ID" value="MTD95388.1"/>
    <property type="molecule type" value="Genomic_DNA"/>
</dbReference>
<dbReference type="Proteomes" id="UP000440694">
    <property type="component" value="Unassembled WGS sequence"/>
</dbReference>
<keyword evidence="2" id="KW-0808">Transferase</keyword>
<keyword evidence="2" id="KW-0489">Methyltransferase</keyword>
<dbReference type="Gene3D" id="3.40.50.150">
    <property type="entry name" value="Vaccinia Virus protein VP39"/>
    <property type="match status" value="1"/>
</dbReference>
<dbReference type="SUPFAM" id="SSF53335">
    <property type="entry name" value="S-adenosyl-L-methionine-dependent methyltransferases"/>
    <property type="match status" value="1"/>
</dbReference>
<evidence type="ECO:0000313" key="3">
    <source>
        <dbReference type="Proteomes" id="UP000440694"/>
    </source>
</evidence>
<reference evidence="2 3" key="1">
    <citation type="submission" date="2019-11" db="EMBL/GenBank/DDBJ databases">
        <title>Identification of a novel strain.</title>
        <authorList>
            <person name="Xu Q."/>
            <person name="Wang G."/>
        </authorList>
    </citation>
    <scope>NUCLEOTIDE SEQUENCE [LARGE SCALE GENOMIC DNA]</scope>
    <source>
        <strain evidence="3">xq</strain>
    </source>
</reference>
<proteinExistence type="predicted"/>
<evidence type="ECO:0000313" key="2">
    <source>
        <dbReference type="EMBL" id="MTD95388.1"/>
    </source>
</evidence>
<protein>
    <submittedName>
        <fullName evidence="2">Methyltransferase domain-containing protein</fullName>
    </submittedName>
</protein>
<dbReference type="InterPro" id="IPR029063">
    <property type="entry name" value="SAM-dependent_MTases_sf"/>
</dbReference>
<name>A0A6I3KLZ1_9HYPH</name>
<dbReference type="PANTHER" id="PTHR43464:SF92">
    <property type="entry name" value="SLR1071 PROTEIN"/>
    <property type="match status" value="1"/>
</dbReference>
<dbReference type="CDD" id="cd02440">
    <property type="entry name" value="AdoMet_MTases"/>
    <property type="match status" value="1"/>
</dbReference>
<accession>A0A6I3KLZ1</accession>
<dbReference type="GO" id="GO:0032259">
    <property type="term" value="P:methylation"/>
    <property type="evidence" value="ECO:0007669"/>
    <property type="project" value="UniProtKB-KW"/>
</dbReference>
<comment type="caution">
    <text evidence="2">The sequence shown here is derived from an EMBL/GenBank/DDBJ whole genome shotgun (WGS) entry which is preliminary data.</text>
</comment>
<dbReference type="InterPro" id="IPR025714">
    <property type="entry name" value="Methyltranfer_dom"/>
</dbReference>
<evidence type="ECO:0000259" key="1">
    <source>
        <dbReference type="Pfam" id="PF13847"/>
    </source>
</evidence>
<feature type="domain" description="Methyltransferase" evidence="1">
    <location>
        <begin position="50"/>
        <end position="164"/>
    </location>
</feature>
<dbReference type="Pfam" id="PF13847">
    <property type="entry name" value="Methyltransf_31"/>
    <property type="match status" value="1"/>
</dbReference>
<keyword evidence="3" id="KW-1185">Reference proteome</keyword>